<protein>
    <submittedName>
        <fullName evidence="1">Alternative protein WDR85</fullName>
    </submittedName>
</protein>
<evidence type="ECO:0000313" key="1">
    <source>
        <dbReference type="EMBL" id="CCQ43831.1"/>
    </source>
</evidence>
<dbReference type="ChiTaRS" id="DPH7">
    <property type="organism name" value="human"/>
</dbReference>
<dbReference type="AlphaFoldDB" id="L8EAN9"/>
<gene>
    <name evidence="1" type="primary">WDR85</name>
</gene>
<proteinExistence type="predicted"/>
<dbReference type="EMBL" id="HF584334">
    <property type="protein sequence ID" value="CCQ43831.1"/>
    <property type="molecule type" value="Genomic_DNA"/>
</dbReference>
<sequence>MPSWAWQMPVDPYNCSAWWNLRRATCWSHCPALPWRSSVWLCP</sequence>
<name>L8EAN9_HUMAN</name>
<reference evidence="1" key="1">
    <citation type="journal article" date="2013" name="PLoS ONE">
        <title>Direct detection of alternative open reading frames translation products in human significantly expands the proteome.</title>
        <authorList>
            <person name="Vanderperre B."/>
            <person name="Lucier J.-F."/>
            <person name="Motard J."/>
            <person name="Tremblay G."/>
            <person name="Vanderperre S."/>
            <person name="Wisztorski M."/>
            <person name="Salzet M."/>
            <person name="Boisvert F.-M."/>
            <person name="Roucou X."/>
        </authorList>
    </citation>
    <scope>NUCLEOTIDE SEQUENCE</scope>
</reference>
<organism evidence="1">
    <name type="scientific">Homo sapiens</name>
    <name type="common">Human</name>
    <dbReference type="NCBI Taxonomy" id="9606"/>
    <lineage>
        <taxon>Eukaryota</taxon>
        <taxon>Metazoa</taxon>
        <taxon>Chordata</taxon>
        <taxon>Craniata</taxon>
        <taxon>Vertebrata</taxon>
        <taxon>Euteleostomi</taxon>
        <taxon>Mammalia</taxon>
        <taxon>Eutheria</taxon>
        <taxon>Euarchontoglires</taxon>
        <taxon>Primates</taxon>
        <taxon>Haplorrhini</taxon>
        <taxon>Catarrhini</taxon>
        <taxon>Hominidae</taxon>
        <taxon>Homo</taxon>
    </lineage>
</organism>
<accession>L8EAN9</accession>